<gene>
    <name evidence="3" type="ORF">CQA66_08260</name>
</gene>
<feature type="transmembrane region" description="Helical" evidence="2">
    <location>
        <begin position="123"/>
        <end position="144"/>
    </location>
</feature>
<dbReference type="EMBL" id="NXLW01000020">
    <property type="protein sequence ID" value="RDU70391.1"/>
    <property type="molecule type" value="Genomic_DNA"/>
</dbReference>
<dbReference type="AlphaFoldDB" id="A0A3D8J0T7"/>
<protein>
    <submittedName>
        <fullName evidence="3">Uncharacterized protein</fullName>
    </submittedName>
</protein>
<organism evidence="3 4">
    <name type="scientific">Helicobacter aurati</name>
    <dbReference type="NCBI Taxonomy" id="137778"/>
    <lineage>
        <taxon>Bacteria</taxon>
        <taxon>Pseudomonadati</taxon>
        <taxon>Campylobacterota</taxon>
        <taxon>Epsilonproteobacteria</taxon>
        <taxon>Campylobacterales</taxon>
        <taxon>Helicobacteraceae</taxon>
        <taxon>Helicobacter</taxon>
    </lineage>
</organism>
<comment type="caution">
    <text evidence="3">The sequence shown here is derived from an EMBL/GenBank/DDBJ whole genome shotgun (WGS) entry which is preliminary data.</text>
</comment>
<reference evidence="3 4" key="1">
    <citation type="submission" date="2018-04" db="EMBL/GenBank/DDBJ databases">
        <title>Novel Campyloabacter and Helicobacter Species and Strains.</title>
        <authorList>
            <person name="Mannion A.J."/>
            <person name="Shen Z."/>
            <person name="Fox J.G."/>
        </authorList>
    </citation>
    <scope>NUCLEOTIDE SEQUENCE [LARGE SCALE GENOMIC DNA]</scope>
    <source>
        <strain evidence="3 4">MIT 97-5075</strain>
    </source>
</reference>
<feature type="transmembrane region" description="Helical" evidence="2">
    <location>
        <begin position="20"/>
        <end position="40"/>
    </location>
</feature>
<accession>A0A3D8J0T7</accession>
<name>A0A3D8J0T7_9HELI</name>
<keyword evidence="4" id="KW-1185">Reference proteome</keyword>
<evidence type="ECO:0000256" key="2">
    <source>
        <dbReference type="SAM" id="Phobius"/>
    </source>
</evidence>
<keyword evidence="2" id="KW-1133">Transmembrane helix</keyword>
<evidence type="ECO:0000313" key="3">
    <source>
        <dbReference type="EMBL" id="RDU70391.1"/>
    </source>
</evidence>
<feature type="coiled-coil region" evidence="1">
    <location>
        <begin position="82"/>
        <end position="109"/>
    </location>
</feature>
<evidence type="ECO:0000313" key="4">
    <source>
        <dbReference type="Proteomes" id="UP000256424"/>
    </source>
</evidence>
<evidence type="ECO:0000256" key="1">
    <source>
        <dbReference type="SAM" id="Coils"/>
    </source>
</evidence>
<keyword evidence="1" id="KW-0175">Coiled coil</keyword>
<proteinExistence type="predicted"/>
<keyword evidence="2" id="KW-0812">Transmembrane</keyword>
<sequence length="156" mass="18446">MRRYIRLCSLANNTIKHFIFWVFGIIITFCILHSFGQHYILSKIITNHNQKIKDCLGNKKIIESDEVFSDKRGLGFDNNVLLQIQDKNLKNAKRQVEIQKEQINCILQTIHNRNVYSQSLPNLMVILFFSIPFIVIPLFIYGWLQKKKKKKVTLHE</sequence>
<dbReference type="Proteomes" id="UP000256424">
    <property type="component" value="Unassembled WGS sequence"/>
</dbReference>
<keyword evidence="2" id="KW-0472">Membrane</keyword>